<dbReference type="Gene3D" id="2.60.40.1120">
    <property type="entry name" value="Carboxypeptidase-like, regulatory domain"/>
    <property type="match status" value="1"/>
</dbReference>
<dbReference type="GO" id="GO:0009279">
    <property type="term" value="C:cell outer membrane"/>
    <property type="evidence" value="ECO:0007669"/>
    <property type="project" value="UniProtKB-SubCell"/>
</dbReference>
<dbReference type="InterPro" id="IPR039426">
    <property type="entry name" value="TonB-dep_rcpt-like"/>
</dbReference>
<dbReference type="Proteomes" id="UP000273898">
    <property type="component" value="Unassembled WGS sequence"/>
</dbReference>
<evidence type="ECO:0000256" key="2">
    <source>
        <dbReference type="SAM" id="Phobius"/>
    </source>
</evidence>
<evidence type="ECO:0000259" key="3">
    <source>
        <dbReference type="Pfam" id="PF07715"/>
    </source>
</evidence>
<evidence type="ECO:0000256" key="1">
    <source>
        <dbReference type="PROSITE-ProRule" id="PRU01360"/>
    </source>
</evidence>
<dbReference type="NCBIfam" id="TIGR04057">
    <property type="entry name" value="SusC_RagA_signa"/>
    <property type="match status" value="1"/>
</dbReference>
<dbReference type="Pfam" id="PF07715">
    <property type="entry name" value="Plug"/>
    <property type="match status" value="1"/>
</dbReference>
<keyword evidence="1" id="KW-0998">Cell outer membrane</keyword>
<keyword evidence="1" id="KW-0813">Transport</keyword>
<dbReference type="InterPro" id="IPR023997">
    <property type="entry name" value="TonB-dep_OMP_SusC/RagA_CS"/>
</dbReference>
<dbReference type="Gene3D" id="2.170.130.10">
    <property type="entry name" value="TonB-dependent receptor, plug domain"/>
    <property type="match status" value="1"/>
</dbReference>
<keyword evidence="2" id="KW-1133">Transmembrane helix</keyword>
<reference evidence="4 5" key="1">
    <citation type="submission" date="2018-10" db="EMBL/GenBank/DDBJ databases">
        <title>Genomic Encyclopedia of Archaeal and Bacterial Type Strains, Phase II (KMG-II): from individual species to whole genera.</title>
        <authorList>
            <person name="Goeker M."/>
        </authorList>
    </citation>
    <scope>NUCLEOTIDE SEQUENCE [LARGE SCALE GENOMIC DNA]</scope>
    <source>
        <strain evidence="4 5">DSM 19624</strain>
    </source>
</reference>
<dbReference type="PROSITE" id="PS52016">
    <property type="entry name" value="TONB_DEPENDENT_REC_3"/>
    <property type="match status" value="1"/>
</dbReference>
<dbReference type="RefSeq" id="WP_208529903.1">
    <property type="nucleotide sequence ID" value="NZ_SOPX01000004.1"/>
</dbReference>
<dbReference type="InterPro" id="IPR008969">
    <property type="entry name" value="CarboxyPept-like_regulatory"/>
</dbReference>
<dbReference type="InterPro" id="IPR012910">
    <property type="entry name" value="Plug_dom"/>
</dbReference>
<dbReference type="Pfam" id="PF13715">
    <property type="entry name" value="CarbopepD_reg_2"/>
    <property type="match status" value="1"/>
</dbReference>
<feature type="domain" description="TonB-dependent receptor plug" evidence="3">
    <location>
        <begin position="168"/>
        <end position="278"/>
    </location>
</feature>
<feature type="transmembrane region" description="Helical" evidence="2">
    <location>
        <begin position="42"/>
        <end position="61"/>
    </location>
</feature>
<accession>A0A497XTV3</accession>
<comment type="caution">
    <text evidence="4">The sequence shown here is derived from an EMBL/GenBank/DDBJ whole genome shotgun (WGS) entry which is preliminary data.</text>
</comment>
<dbReference type="EMBL" id="RCCK01000014">
    <property type="protein sequence ID" value="RLJ72751.1"/>
    <property type="molecule type" value="Genomic_DNA"/>
</dbReference>
<comment type="subcellular location">
    <subcellularLocation>
        <location evidence="1">Cell outer membrane</location>
        <topology evidence="1">Multi-pass membrane protein</topology>
    </subcellularLocation>
</comment>
<sequence>MSNKQGLSPKIRNLPDLLTGSFKIMLSPVMNRQQKMKEIKSGFSSMGLAKYVMLFLIFLSINSMAQNSITVKGIVRDTTSGLPGAVIKIVGAANQGVATDNFGRFEIRAAKSAMLTITCIGFKPRQISLASKSVDAGNVITLDIKLESATTELQEVAVTGFGNTQKKASMVSSITTVNVKDLKTPSSNLTNALAGRIAGVIAFQNSGEPGLGTDNSTFYIRGLSTFGSGKRDPLILIDGVESSATDMARLQPDDISDFSVLKDAAASSVYGARGANGVVLINTKMGVNGKPQFNFRVENRISRNTRDYEFADNITYMKMANEASITRTPNGIEPYSQNKINSTAAGEDPYLYPNNNWLDQLIKKQTVNQGYNLNISGGTNRARYYIAGTLNQDNGNLKVNPINDFNNNIRLKNYSIRTNIDFDLTKSTVLVIRMYGQFDDYQGPIGGFDGSRRISGGEQTFRNALNANPVMFPAVYPSGKLPFIEHPLFGSAQTRNTDLSLSSNLYTNPYAEMVKGYQVYKTSNLQPQLELKQDLAALTTGLSARAMGYLRRTSFYRVNRNYDPFFYSAVINAQDQSYNLTALNDGGQNSIGTVGTEVLNFSRDAKDIDSRMWLEGSVNYNRTFNNKHAVGGMLVSYLSDYENANVDELIQSLPSRNAGVSGRFSYGYDDRYLAEFNFGYNGSERFDTRNRWGFFPSAGIGYRISNEKFFEPLRGVISSLKFRATYGVAGNDAIGRVEDRFFYMSRVSLNDYSYGASFGRNDGAALYSRPGVSISRYANADISWERSTQLNIGMDLTVGKGIDVIVDVYKQKRTNILQPAANIDNAAGLMATTFSNFGEGTSKGVDMSGSYRANISRDFSINARGTFTYATTKIGRVDELPYPASLSYLSRKGTAFNQAYGYIAERLFVDDEEVANSPVQFGDRGLRAGDIKYRDINGDGVINTDDQVALGYPTEPEITYGFGSSFRYKKFDFSFYFQGSARFSFFINSEQVQPFYQSGGYQTGLLKAVADNYWTETNPNLYAFWPRLSTWRVPSNNVTSTWWMRNGNFLRLKNVEFGYTSEIKKLNVRNIRFYLSATNLFMLSKFKMWDAEMRGNGMNYPLQSLYNLGLQVSL</sequence>
<proteinExistence type="inferred from homology"/>
<dbReference type="NCBIfam" id="TIGR04056">
    <property type="entry name" value="OMP_RagA_SusC"/>
    <property type="match status" value="1"/>
</dbReference>
<protein>
    <submittedName>
        <fullName evidence="4">TonB-linked SusC/RagA family outer membrane protein</fullName>
    </submittedName>
</protein>
<organism evidence="4 5">
    <name type="scientific">Pedobacter alluvionis</name>
    <dbReference type="NCBI Taxonomy" id="475253"/>
    <lineage>
        <taxon>Bacteria</taxon>
        <taxon>Pseudomonadati</taxon>
        <taxon>Bacteroidota</taxon>
        <taxon>Sphingobacteriia</taxon>
        <taxon>Sphingobacteriales</taxon>
        <taxon>Sphingobacteriaceae</taxon>
        <taxon>Pedobacter</taxon>
    </lineage>
</organism>
<dbReference type="SUPFAM" id="SSF49464">
    <property type="entry name" value="Carboxypeptidase regulatory domain-like"/>
    <property type="match status" value="1"/>
</dbReference>
<dbReference type="InterPro" id="IPR023996">
    <property type="entry name" value="TonB-dep_OMP_SusC/RagA"/>
</dbReference>
<name>A0A497XTV3_9SPHI</name>
<dbReference type="InterPro" id="IPR037066">
    <property type="entry name" value="Plug_dom_sf"/>
</dbReference>
<evidence type="ECO:0000313" key="5">
    <source>
        <dbReference type="Proteomes" id="UP000273898"/>
    </source>
</evidence>
<keyword evidence="1 2" id="KW-0812">Transmembrane</keyword>
<dbReference type="SUPFAM" id="SSF56935">
    <property type="entry name" value="Porins"/>
    <property type="match status" value="1"/>
</dbReference>
<gene>
    <name evidence="4" type="ORF">BCL90_4393</name>
</gene>
<keyword evidence="1 2" id="KW-0472">Membrane</keyword>
<keyword evidence="1" id="KW-1134">Transmembrane beta strand</keyword>
<dbReference type="FunFam" id="2.170.130.10:FF:000003">
    <property type="entry name" value="SusC/RagA family TonB-linked outer membrane protein"/>
    <property type="match status" value="1"/>
</dbReference>
<evidence type="ECO:0000313" key="4">
    <source>
        <dbReference type="EMBL" id="RLJ72751.1"/>
    </source>
</evidence>
<comment type="similarity">
    <text evidence="1">Belongs to the TonB-dependent receptor family.</text>
</comment>
<dbReference type="AlphaFoldDB" id="A0A497XTV3"/>